<feature type="domain" description="Peptidase M13 C-terminal" evidence="1">
    <location>
        <begin position="90"/>
        <end position="294"/>
    </location>
</feature>
<dbReference type="InterPro" id="IPR042089">
    <property type="entry name" value="Peptidase_M13_dom_2"/>
</dbReference>
<dbReference type="InterPro" id="IPR018497">
    <property type="entry name" value="Peptidase_M13_C"/>
</dbReference>
<dbReference type="GO" id="GO:0016485">
    <property type="term" value="P:protein processing"/>
    <property type="evidence" value="ECO:0007669"/>
    <property type="project" value="TreeGrafter"/>
</dbReference>
<dbReference type="GO" id="GO:0005886">
    <property type="term" value="C:plasma membrane"/>
    <property type="evidence" value="ECO:0007669"/>
    <property type="project" value="TreeGrafter"/>
</dbReference>
<evidence type="ECO:0000313" key="3">
    <source>
        <dbReference type="Proteomes" id="UP001168972"/>
    </source>
</evidence>
<dbReference type="EMBL" id="JAQQBR010000002">
    <property type="protein sequence ID" value="KAK0181205.1"/>
    <property type="molecule type" value="Genomic_DNA"/>
</dbReference>
<dbReference type="PRINTS" id="PR00786">
    <property type="entry name" value="NEPRILYSIN"/>
</dbReference>
<organism evidence="2 3">
    <name type="scientific">Microctonus hyperodae</name>
    <name type="common">Parasitoid wasp</name>
    <dbReference type="NCBI Taxonomy" id="165561"/>
    <lineage>
        <taxon>Eukaryota</taxon>
        <taxon>Metazoa</taxon>
        <taxon>Ecdysozoa</taxon>
        <taxon>Arthropoda</taxon>
        <taxon>Hexapoda</taxon>
        <taxon>Insecta</taxon>
        <taxon>Pterygota</taxon>
        <taxon>Neoptera</taxon>
        <taxon>Endopterygota</taxon>
        <taxon>Hymenoptera</taxon>
        <taxon>Apocrita</taxon>
        <taxon>Ichneumonoidea</taxon>
        <taxon>Braconidae</taxon>
        <taxon>Euphorinae</taxon>
        <taxon>Microctonus</taxon>
    </lineage>
</organism>
<dbReference type="Gene3D" id="1.10.1380.10">
    <property type="entry name" value="Neutral endopeptidase , domain2"/>
    <property type="match status" value="1"/>
</dbReference>
<accession>A0AA39G524</accession>
<dbReference type="Proteomes" id="UP001168972">
    <property type="component" value="Unassembled WGS sequence"/>
</dbReference>
<dbReference type="Gene3D" id="3.40.390.10">
    <property type="entry name" value="Collagenase (Catalytic Domain)"/>
    <property type="match status" value="1"/>
</dbReference>
<dbReference type="GO" id="GO:0004222">
    <property type="term" value="F:metalloendopeptidase activity"/>
    <property type="evidence" value="ECO:0007669"/>
    <property type="project" value="InterPro"/>
</dbReference>
<dbReference type="InterPro" id="IPR024079">
    <property type="entry name" value="MetalloPept_cat_dom_sf"/>
</dbReference>
<name>A0AA39G524_MICHY</name>
<dbReference type="PANTHER" id="PTHR11733">
    <property type="entry name" value="ZINC METALLOPROTEASE FAMILY M13 NEPRILYSIN-RELATED"/>
    <property type="match status" value="1"/>
</dbReference>
<evidence type="ECO:0000259" key="1">
    <source>
        <dbReference type="Pfam" id="PF01431"/>
    </source>
</evidence>
<gene>
    <name evidence="2" type="ORF">PV327_003507</name>
</gene>
<dbReference type="PROSITE" id="PS51885">
    <property type="entry name" value="NEPRILYSIN"/>
    <property type="match status" value="1"/>
</dbReference>
<reference evidence="2" key="1">
    <citation type="journal article" date="2023" name="bioRxiv">
        <title>Scaffold-level genome assemblies of two parasitoid biocontrol wasps reveal the parthenogenesis mechanism and an associated novel virus.</title>
        <authorList>
            <person name="Inwood S."/>
            <person name="Skelly J."/>
            <person name="Guhlin J."/>
            <person name="Harrop T."/>
            <person name="Goldson S."/>
            <person name="Dearden P."/>
        </authorList>
    </citation>
    <scope>NUCLEOTIDE SEQUENCE</scope>
    <source>
        <strain evidence="2">Lincoln</strain>
        <tissue evidence="2">Whole body</tissue>
    </source>
</reference>
<dbReference type="PANTHER" id="PTHR11733:SF224">
    <property type="entry name" value="NEPRILYSIN-2"/>
    <property type="match status" value="1"/>
</dbReference>
<reference evidence="2" key="2">
    <citation type="submission" date="2023-03" db="EMBL/GenBank/DDBJ databases">
        <authorList>
            <person name="Inwood S.N."/>
            <person name="Skelly J.G."/>
            <person name="Guhlin J."/>
            <person name="Harrop T.W.R."/>
            <person name="Goldson S.G."/>
            <person name="Dearden P.K."/>
        </authorList>
    </citation>
    <scope>NUCLEOTIDE SEQUENCE</scope>
    <source>
        <strain evidence="2">Lincoln</strain>
        <tissue evidence="2">Whole body</tissue>
    </source>
</reference>
<dbReference type="Pfam" id="PF01431">
    <property type="entry name" value="Peptidase_M13"/>
    <property type="match status" value="1"/>
</dbReference>
<sequence>MRMIDWMDKKTKRKAKNKIAAIKVHVSHPDELSNEKIVEDYYKHLKLNSNDLLECFLNTNRFVIDKDLSLLRKPVDKNNWMQLTNVIDPNAYYYLLDNSIQISTSMLQNKLFQYDHPKYLNYGTIGSIIGHEITHALDDVGNQYDKHGNMIDWWDPMTKKRFLKKTECIINQYSNYSIKGIDMKVDSFNNQGENIADNGGMKIAYLAYTKWLRKNKKYELPLEGLSYNPKQMFWIAAANNLCSRRRLNNLKYVFTAGSHSPEEYRIINTFSNSREFSKDFHCRVGSKMNPVNKCIIW</sequence>
<dbReference type="InterPro" id="IPR000718">
    <property type="entry name" value="Peptidase_M13"/>
</dbReference>
<evidence type="ECO:0000313" key="2">
    <source>
        <dbReference type="EMBL" id="KAK0181205.1"/>
    </source>
</evidence>
<dbReference type="CDD" id="cd08662">
    <property type="entry name" value="M13"/>
    <property type="match status" value="1"/>
</dbReference>
<comment type="caution">
    <text evidence="2">The sequence shown here is derived from an EMBL/GenBank/DDBJ whole genome shotgun (WGS) entry which is preliminary data.</text>
</comment>
<keyword evidence="3" id="KW-1185">Reference proteome</keyword>
<protein>
    <recommendedName>
        <fullName evidence="1">Peptidase M13 C-terminal domain-containing protein</fullName>
    </recommendedName>
</protein>
<dbReference type="AlphaFoldDB" id="A0AA39G524"/>
<proteinExistence type="predicted"/>
<dbReference type="SUPFAM" id="SSF55486">
    <property type="entry name" value="Metalloproteases ('zincins'), catalytic domain"/>
    <property type="match status" value="1"/>
</dbReference>